<dbReference type="Pfam" id="PF00117">
    <property type="entry name" value="GATase"/>
    <property type="match status" value="1"/>
</dbReference>
<dbReference type="InterPro" id="IPR017926">
    <property type="entry name" value="GATASE"/>
</dbReference>
<name>A0A7I8IZ27_SPIIN</name>
<accession>A0A7I8IZ27</accession>
<dbReference type="CDD" id="cd01741">
    <property type="entry name" value="GATase1_1"/>
    <property type="match status" value="1"/>
</dbReference>
<dbReference type="Proteomes" id="UP001189122">
    <property type="component" value="Unassembled WGS sequence"/>
</dbReference>
<evidence type="ECO:0000313" key="3">
    <source>
        <dbReference type="EMBL" id="CAA2622762.1"/>
    </source>
</evidence>
<dbReference type="SUPFAM" id="SSF52317">
    <property type="entry name" value="Class I glutamine amidotransferase-like"/>
    <property type="match status" value="1"/>
</dbReference>
<comment type="similarity">
    <text evidence="1">Belongs to the peptidase C26 family.</text>
</comment>
<organism evidence="3">
    <name type="scientific">Spirodela intermedia</name>
    <name type="common">Intermediate duckweed</name>
    <dbReference type="NCBI Taxonomy" id="51605"/>
    <lineage>
        <taxon>Eukaryota</taxon>
        <taxon>Viridiplantae</taxon>
        <taxon>Streptophyta</taxon>
        <taxon>Embryophyta</taxon>
        <taxon>Tracheophyta</taxon>
        <taxon>Spermatophyta</taxon>
        <taxon>Magnoliopsida</taxon>
        <taxon>Liliopsida</taxon>
        <taxon>Araceae</taxon>
        <taxon>Lemnoideae</taxon>
        <taxon>Spirodela</taxon>
    </lineage>
</organism>
<evidence type="ECO:0000256" key="1">
    <source>
        <dbReference type="ARBA" id="ARBA00011083"/>
    </source>
</evidence>
<dbReference type="PANTHER" id="PTHR42695:SF5">
    <property type="entry name" value="GLUTAMINE AMIDOTRANSFERASE YLR126C-RELATED"/>
    <property type="match status" value="1"/>
</dbReference>
<dbReference type="InterPro" id="IPR029062">
    <property type="entry name" value="Class_I_gatase-like"/>
</dbReference>
<protein>
    <recommendedName>
        <fullName evidence="2">Glutamine amidotransferase domain-containing protein</fullName>
    </recommendedName>
</protein>
<keyword evidence="4" id="KW-1185">Reference proteome</keyword>
<dbReference type="PANTHER" id="PTHR42695">
    <property type="entry name" value="GLUTAMINE AMIDOTRANSFERASE YLR126C-RELATED"/>
    <property type="match status" value="1"/>
</dbReference>
<feature type="domain" description="Glutamine amidotransferase" evidence="2">
    <location>
        <begin position="93"/>
        <end position="200"/>
    </location>
</feature>
<dbReference type="EMBL" id="CACRZD030000006">
    <property type="protein sequence ID" value="CAA6662394.1"/>
    <property type="molecule type" value="Genomic_DNA"/>
</dbReference>
<dbReference type="PROSITE" id="PS51273">
    <property type="entry name" value="GATASE_TYPE_1"/>
    <property type="match status" value="1"/>
</dbReference>
<dbReference type="AlphaFoldDB" id="A0A7I8IZ27"/>
<dbReference type="EMBL" id="LR743593">
    <property type="protein sequence ID" value="CAA2622762.1"/>
    <property type="molecule type" value="Genomic_DNA"/>
</dbReference>
<dbReference type="InterPro" id="IPR044992">
    <property type="entry name" value="ChyE-like"/>
</dbReference>
<dbReference type="GO" id="GO:0005829">
    <property type="term" value="C:cytosol"/>
    <property type="evidence" value="ECO:0007669"/>
    <property type="project" value="TreeGrafter"/>
</dbReference>
<sequence>MASTDPCVSSHRLRRFAVLKTGHGSDYTERAYGGYAQMIVWDIFSVIEGDFSFLEHGGDDYYDGYVITGSAADAHATDVDWINCLCDALVLHRQGKRLLGICFGHQILARALGGKTGRAEVGWEVGVKSLQVDSEKVSHLYGLAFPSTVRAIESHQDQVTSRLNSSPGAVQLASSERTKVEMFAVGDHVLGMQCHPEFSEDVMIDLINSRISRKIISDGVAKEALESFQTGQADQDLLIVLCKTFLKRCRE</sequence>
<gene>
    <name evidence="3" type="ORF">SI7747_06008786</name>
</gene>
<proteinExistence type="inferred from homology"/>
<evidence type="ECO:0000313" key="4">
    <source>
        <dbReference type="Proteomes" id="UP001189122"/>
    </source>
</evidence>
<evidence type="ECO:0000259" key="2">
    <source>
        <dbReference type="Pfam" id="PF00117"/>
    </source>
</evidence>
<dbReference type="Gene3D" id="3.40.50.880">
    <property type="match status" value="1"/>
</dbReference>
<reference evidence="3 4" key="1">
    <citation type="submission" date="2019-12" db="EMBL/GenBank/DDBJ databases">
        <authorList>
            <person name="Scholz U."/>
            <person name="Mascher M."/>
            <person name="Fiebig A."/>
        </authorList>
    </citation>
    <scope>NUCLEOTIDE SEQUENCE</scope>
</reference>